<name>A0A2P7U214_9NEIS</name>
<keyword evidence="2" id="KW-1185">Reference proteome</keyword>
<organism evidence="1 2">
    <name type="scientific">Neisseria iguanae</name>
    <dbReference type="NCBI Taxonomy" id="90242"/>
    <lineage>
        <taxon>Bacteria</taxon>
        <taxon>Pseudomonadati</taxon>
        <taxon>Pseudomonadota</taxon>
        <taxon>Betaproteobacteria</taxon>
        <taxon>Neisseriales</taxon>
        <taxon>Neisseriaceae</taxon>
        <taxon>Neisseria</taxon>
    </lineage>
</organism>
<sequence length="61" mass="6959">MASQPSGVSMRYGLNIGMRFAALKPNLSHTAVFQRNQARGIAAYRFERNFERNLFIAVRVK</sequence>
<protein>
    <submittedName>
        <fullName evidence="1">Uncharacterized protein</fullName>
    </submittedName>
</protein>
<accession>A0A2P7U214</accession>
<comment type="caution">
    <text evidence="1">The sequence shown here is derived from an EMBL/GenBank/DDBJ whole genome shotgun (WGS) entry which is preliminary data.</text>
</comment>
<dbReference type="AlphaFoldDB" id="A0A2P7U214"/>
<gene>
    <name evidence="1" type="ORF">C7N83_03010</name>
</gene>
<dbReference type="Proteomes" id="UP000241868">
    <property type="component" value="Unassembled WGS sequence"/>
</dbReference>
<evidence type="ECO:0000313" key="2">
    <source>
        <dbReference type="Proteomes" id="UP000241868"/>
    </source>
</evidence>
<evidence type="ECO:0000313" key="1">
    <source>
        <dbReference type="EMBL" id="PSJ81014.1"/>
    </source>
</evidence>
<proteinExistence type="predicted"/>
<reference evidence="1 2" key="1">
    <citation type="submission" date="2018-03" db="EMBL/GenBank/DDBJ databases">
        <title>Neisseria weixii sp. nov., isolated from the intestinal contents of Tibetan Plateau pika (Ochotona curzoniae) in Yushu, Qinghai Province, China.</title>
        <authorList>
            <person name="Gui Z."/>
        </authorList>
    </citation>
    <scope>NUCLEOTIDE SEQUENCE [LARGE SCALE GENOMIC DNA]</scope>
    <source>
        <strain evidence="1 2">ATCC 51483</strain>
    </source>
</reference>
<dbReference type="EMBL" id="PXYY01000010">
    <property type="protein sequence ID" value="PSJ81014.1"/>
    <property type="molecule type" value="Genomic_DNA"/>
</dbReference>